<dbReference type="InterPro" id="IPR044516">
    <property type="entry name" value="UXS-like"/>
</dbReference>
<dbReference type="GO" id="GO:0070403">
    <property type="term" value="F:NAD+ binding"/>
    <property type="evidence" value="ECO:0007669"/>
    <property type="project" value="InterPro"/>
</dbReference>
<accession>L0DHJ6</accession>
<feature type="domain" description="NAD-dependent epimerase/dehydratase" evidence="5">
    <location>
        <begin position="29"/>
        <end position="273"/>
    </location>
</feature>
<dbReference type="KEGG" id="saci:Sinac_3928"/>
<dbReference type="OrthoDB" id="258549at2"/>
<dbReference type="SUPFAM" id="SSF51735">
    <property type="entry name" value="NAD(P)-binding Rossmann-fold domains"/>
    <property type="match status" value="1"/>
</dbReference>
<dbReference type="AlphaFoldDB" id="L0DHJ6"/>
<evidence type="ECO:0000259" key="5">
    <source>
        <dbReference type="Pfam" id="PF01370"/>
    </source>
</evidence>
<dbReference type="Pfam" id="PF01370">
    <property type="entry name" value="Epimerase"/>
    <property type="match status" value="1"/>
</dbReference>
<comment type="cofactor">
    <cofactor evidence="1">
        <name>NAD(+)</name>
        <dbReference type="ChEBI" id="CHEBI:57540"/>
    </cofactor>
</comment>
<dbReference type="EMBL" id="CP003364">
    <property type="protein sequence ID" value="AGA28156.1"/>
    <property type="molecule type" value="Genomic_DNA"/>
</dbReference>
<dbReference type="InterPro" id="IPR036291">
    <property type="entry name" value="NAD(P)-bd_dom_sf"/>
</dbReference>
<evidence type="ECO:0000313" key="6">
    <source>
        <dbReference type="EMBL" id="AGA28156.1"/>
    </source>
</evidence>
<sequence length="357" mass="38572">MANPLADDLDHVLAQVDPLWEDLRGARLFLTGGTGFFGCWLLESLLWADAHRRLGVEVVVLTRSPAAFARKAPHLAGHRAVRLYEGDVRSFADPEGTFTHVIHAATEASAALNAEAPRIMFETIVEGTRRTLDLARRSGASRFLLTSSGAVYGSQPATLTHVGEDYPGAPDPTDPRSAYGEGKRVAEHLAALECHAHGLGAVIARCFAFVGPYLPLDIHFAVGNFVRDALAGGPVRVAGDGTPWRSYQYAADLMVWLWSILLRGVPGRSYNVGSEEALTIGDVARRIAEAEGVAWGIDREPIAGALATRYVPSTARARDELGLACPIGFDDAIARTVRWHRNRIRNLVDCPSPSLVP</sequence>
<gene>
    <name evidence="6" type="ordered locus">Sinac_3928</name>
</gene>
<evidence type="ECO:0000256" key="2">
    <source>
        <dbReference type="ARBA" id="ARBA00022793"/>
    </source>
</evidence>
<dbReference type="PANTHER" id="PTHR43078:SF6">
    <property type="entry name" value="UDP-GLUCURONIC ACID DECARBOXYLASE 1"/>
    <property type="match status" value="1"/>
</dbReference>
<keyword evidence="7" id="KW-1185">Reference proteome</keyword>
<dbReference type="GO" id="GO:0048040">
    <property type="term" value="F:UDP-glucuronate decarboxylase activity"/>
    <property type="evidence" value="ECO:0007669"/>
    <property type="project" value="TreeGrafter"/>
</dbReference>
<keyword evidence="3" id="KW-0520">NAD</keyword>
<dbReference type="RefSeq" id="WP_015247288.1">
    <property type="nucleotide sequence ID" value="NC_019892.1"/>
</dbReference>
<reference evidence="6 7" key="1">
    <citation type="submission" date="2012-02" db="EMBL/GenBank/DDBJ databases">
        <title>Complete sequence of chromosome of Singulisphaera acidiphila DSM 18658.</title>
        <authorList>
            <consortium name="US DOE Joint Genome Institute (JGI-PGF)"/>
            <person name="Lucas S."/>
            <person name="Copeland A."/>
            <person name="Lapidus A."/>
            <person name="Glavina del Rio T."/>
            <person name="Dalin E."/>
            <person name="Tice H."/>
            <person name="Bruce D."/>
            <person name="Goodwin L."/>
            <person name="Pitluck S."/>
            <person name="Peters L."/>
            <person name="Ovchinnikova G."/>
            <person name="Chertkov O."/>
            <person name="Kyrpides N."/>
            <person name="Mavromatis K."/>
            <person name="Ivanova N."/>
            <person name="Brettin T."/>
            <person name="Detter J.C."/>
            <person name="Han C."/>
            <person name="Larimer F."/>
            <person name="Land M."/>
            <person name="Hauser L."/>
            <person name="Markowitz V."/>
            <person name="Cheng J.-F."/>
            <person name="Hugenholtz P."/>
            <person name="Woyke T."/>
            <person name="Wu D."/>
            <person name="Tindall B."/>
            <person name="Pomrenke H."/>
            <person name="Brambilla E."/>
            <person name="Klenk H.-P."/>
            <person name="Eisen J.A."/>
        </authorList>
    </citation>
    <scope>NUCLEOTIDE SEQUENCE [LARGE SCALE GENOMIC DNA]</scope>
    <source>
        <strain evidence="7">ATCC BAA-1392 / DSM 18658 / VKM B-2454 / MOB10</strain>
    </source>
</reference>
<dbReference type="Gene3D" id="3.40.50.720">
    <property type="entry name" value="NAD(P)-binding Rossmann-like Domain"/>
    <property type="match status" value="1"/>
</dbReference>
<evidence type="ECO:0000256" key="3">
    <source>
        <dbReference type="ARBA" id="ARBA00023027"/>
    </source>
</evidence>
<keyword evidence="2" id="KW-0210">Decarboxylase</keyword>
<dbReference type="GO" id="GO:0005737">
    <property type="term" value="C:cytoplasm"/>
    <property type="evidence" value="ECO:0007669"/>
    <property type="project" value="TreeGrafter"/>
</dbReference>
<dbReference type="InterPro" id="IPR001509">
    <property type="entry name" value="Epimerase_deHydtase"/>
</dbReference>
<organism evidence="6 7">
    <name type="scientific">Singulisphaera acidiphila (strain ATCC BAA-1392 / DSM 18658 / VKM B-2454 / MOB10)</name>
    <dbReference type="NCBI Taxonomy" id="886293"/>
    <lineage>
        <taxon>Bacteria</taxon>
        <taxon>Pseudomonadati</taxon>
        <taxon>Planctomycetota</taxon>
        <taxon>Planctomycetia</taxon>
        <taxon>Isosphaerales</taxon>
        <taxon>Isosphaeraceae</taxon>
        <taxon>Singulisphaera</taxon>
    </lineage>
</organism>
<keyword evidence="4" id="KW-0456">Lyase</keyword>
<dbReference type="HOGENOM" id="CLU_007383_4_0_0"/>
<dbReference type="STRING" id="886293.Sinac_3928"/>
<protein>
    <submittedName>
        <fullName evidence="6">Nucleoside-diphosphate-sugar epimerase</fullName>
    </submittedName>
</protein>
<evidence type="ECO:0000256" key="4">
    <source>
        <dbReference type="ARBA" id="ARBA00023239"/>
    </source>
</evidence>
<evidence type="ECO:0000313" key="7">
    <source>
        <dbReference type="Proteomes" id="UP000010798"/>
    </source>
</evidence>
<dbReference type="eggNOG" id="COG0451">
    <property type="taxonomic scope" value="Bacteria"/>
</dbReference>
<dbReference type="GO" id="GO:0042732">
    <property type="term" value="P:D-xylose metabolic process"/>
    <property type="evidence" value="ECO:0007669"/>
    <property type="project" value="InterPro"/>
</dbReference>
<proteinExistence type="predicted"/>
<name>L0DHJ6_SINAD</name>
<evidence type="ECO:0000256" key="1">
    <source>
        <dbReference type="ARBA" id="ARBA00001911"/>
    </source>
</evidence>
<dbReference type="Proteomes" id="UP000010798">
    <property type="component" value="Chromosome"/>
</dbReference>
<dbReference type="PANTHER" id="PTHR43078">
    <property type="entry name" value="UDP-GLUCURONIC ACID DECARBOXYLASE-RELATED"/>
    <property type="match status" value="1"/>
</dbReference>